<gene>
    <name evidence="2" type="ORF">HC175_21620</name>
</gene>
<feature type="non-terminal residue" evidence="2">
    <location>
        <position position="42"/>
    </location>
</feature>
<evidence type="ECO:0000313" key="3">
    <source>
        <dbReference type="Proteomes" id="UP000703674"/>
    </source>
</evidence>
<reference evidence="2 3" key="1">
    <citation type="submission" date="2020-03" db="EMBL/GenBank/DDBJ databases">
        <title>Salinimicrobium sp. nov, isolated from SCS.</title>
        <authorList>
            <person name="Cao W.R."/>
        </authorList>
    </citation>
    <scope>NUCLEOTIDE SEQUENCE [LARGE SCALE GENOMIC DNA]</scope>
    <source>
        <strain evidence="3">J15B91</strain>
    </source>
</reference>
<sequence>MKQKLVLFIMLMMSGLAIGQVQFTANVSKNKLGVNARLRVDF</sequence>
<organism evidence="2 3">
    <name type="scientific">Salinimicrobium oceani</name>
    <dbReference type="NCBI Taxonomy" id="2722702"/>
    <lineage>
        <taxon>Bacteria</taxon>
        <taxon>Pseudomonadati</taxon>
        <taxon>Bacteroidota</taxon>
        <taxon>Flavobacteriia</taxon>
        <taxon>Flavobacteriales</taxon>
        <taxon>Flavobacteriaceae</taxon>
        <taxon>Salinimicrobium</taxon>
    </lineage>
</organism>
<feature type="signal peptide" evidence="1">
    <location>
        <begin position="1"/>
        <end position="19"/>
    </location>
</feature>
<protein>
    <submittedName>
        <fullName evidence="2">Protein BatD</fullName>
    </submittedName>
</protein>
<evidence type="ECO:0000313" key="2">
    <source>
        <dbReference type="EMBL" id="NJW55516.1"/>
    </source>
</evidence>
<accession>A0ABX1D8K7</accession>
<keyword evidence="1" id="KW-0732">Signal</keyword>
<name>A0ABX1D8K7_9FLAO</name>
<feature type="chain" id="PRO_5045775106" evidence="1">
    <location>
        <begin position="20"/>
        <end position="42"/>
    </location>
</feature>
<keyword evidence="3" id="KW-1185">Reference proteome</keyword>
<dbReference type="EMBL" id="JAAVJR010001236">
    <property type="protein sequence ID" value="NJW55516.1"/>
    <property type="molecule type" value="Genomic_DNA"/>
</dbReference>
<dbReference type="Proteomes" id="UP000703674">
    <property type="component" value="Unassembled WGS sequence"/>
</dbReference>
<comment type="caution">
    <text evidence="2">The sequence shown here is derived from an EMBL/GenBank/DDBJ whole genome shotgun (WGS) entry which is preliminary data.</text>
</comment>
<evidence type="ECO:0000256" key="1">
    <source>
        <dbReference type="SAM" id="SignalP"/>
    </source>
</evidence>
<proteinExistence type="predicted"/>